<evidence type="ECO:0000313" key="2">
    <source>
        <dbReference type="Proteomes" id="UP000288675"/>
    </source>
</evidence>
<reference evidence="1 2" key="1">
    <citation type="submission" date="2019-01" db="EMBL/GenBank/DDBJ databases">
        <title>Genome sequence of Bacillus glycinifermentans SRCM103574.</title>
        <authorList>
            <person name="Kong H.-J."/>
            <person name="Jeong S.-Y."/>
            <person name="Jeong D.-Y."/>
        </authorList>
    </citation>
    <scope>NUCLEOTIDE SEQUENCE [LARGE SCALE GENOMIC DNA]</scope>
    <source>
        <strain evidence="1 2">SRCM103574</strain>
    </source>
</reference>
<dbReference type="RefSeq" id="WP_128748127.1">
    <property type="nucleotide sequence ID" value="NZ_CP035232.1"/>
</dbReference>
<dbReference type="GeneID" id="82853071"/>
<proteinExistence type="predicted"/>
<dbReference type="EMBL" id="CP035232">
    <property type="protein sequence ID" value="QAT65275.1"/>
    <property type="molecule type" value="Genomic_DNA"/>
</dbReference>
<accession>A0AAJ3YXJ6</accession>
<name>A0AAJ3YXJ6_9BACI</name>
<protein>
    <submittedName>
        <fullName evidence="1">Uncharacterized protein</fullName>
    </submittedName>
</protein>
<organism evidence="1 2">
    <name type="scientific">Bacillus glycinifermentans</name>
    <dbReference type="NCBI Taxonomy" id="1664069"/>
    <lineage>
        <taxon>Bacteria</taxon>
        <taxon>Bacillati</taxon>
        <taxon>Bacillota</taxon>
        <taxon>Bacilli</taxon>
        <taxon>Bacillales</taxon>
        <taxon>Bacillaceae</taxon>
        <taxon>Bacillus</taxon>
    </lineage>
</organism>
<dbReference type="Proteomes" id="UP000288675">
    <property type="component" value="Chromosome"/>
</dbReference>
<sequence length="115" mass="13387">MKRNVDLTDNRDFQKIKQSPLNLSVYRVLKKSVFPWSTEARVKSGDLYQSEIILTGNAMQRKQKRESIVFDLSCQCCGRKDSFYQTITKSTLCKVCDEMLENDSSNKFPWSGFEK</sequence>
<gene>
    <name evidence="1" type="ORF">EQZ20_10295</name>
</gene>
<dbReference type="AlphaFoldDB" id="A0AAJ3YXJ6"/>
<evidence type="ECO:0000313" key="1">
    <source>
        <dbReference type="EMBL" id="QAT65275.1"/>
    </source>
</evidence>